<feature type="domain" description="PLD phosphodiesterase" evidence="1">
    <location>
        <begin position="157"/>
        <end position="179"/>
    </location>
</feature>
<proteinExistence type="predicted"/>
<reference evidence="3" key="1">
    <citation type="submission" date="2019-11" db="EMBL/GenBank/DDBJ databases">
        <authorList>
            <person name="Feng L."/>
        </authorList>
    </citation>
    <scope>NUCLEOTIDE SEQUENCE</scope>
    <source>
        <strain evidence="3">CsymbiosumLFYP84</strain>
    </source>
</reference>
<evidence type="ECO:0000259" key="1">
    <source>
        <dbReference type="PROSITE" id="PS50035"/>
    </source>
</evidence>
<dbReference type="SUPFAM" id="SSF56024">
    <property type="entry name" value="Phospholipase D/nuclease"/>
    <property type="match status" value="2"/>
</dbReference>
<dbReference type="RefSeq" id="WP_156684699.1">
    <property type="nucleotide sequence ID" value="NZ_CACRUA010000028.1"/>
</dbReference>
<dbReference type="Pfam" id="PF13091">
    <property type="entry name" value="PLDc_2"/>
    <property type="match status" value="2"/>
</dbReference>
<dbReference type="GO" id="GO:0030572">
    <property type="term" value="F:phosphatidyltransferase activity"/>
    <property type="evidence" value="ECO:0007669"/>
    <property type="project" value="UniProtKB-ARBA"/>
</dbReference>
<dbReference type="Gene3D" id="3.30.870.10">
    <property type="entry name" value="Endonuclease Chain A"/>
    <property type="match status" value="2"/>
</dbReference>
<dbReference type="EMBL" id="JAQLGM010000052">
    <property type="protein sequence ID" value="MDB2001945.1"/>
    <property type="molecule type" value="Genomic_DNA"/>
</dbReference>
<gene>
    <name evidence="3" type="primary">cls</name>
    <name evidence="3" type="ORF">CSLFYP84_02423</name>
    <name evidence="2" type="ORF">PM006_17245</name>
</gene>
<dbReference type="InterPro" id="IPR001736">
    <property type="entry name" value="PLipase_D/transphosphatidylase"/>
</dbReference>
<dbReference type="AlphaFoldDB" id="A0A6N3F8W7"/>
<organism evidence="3">
    <name type="scientific">Clostridium symbiosum</name>
    <name type="common">Bacteroides symbiosus</name>
    <dbReference type="NCBI Taxonomy" id="1512"/>
    <lineage>
        <taxon>Bacteria</taxon>
        <taxon>Bacillati</taxon>
        <taxon>Bacillota</taxon>
        <taxon>Clostridia</taxon>
        <taxon>Lachnospirales</taxon>
        <taxon>Lachnospiraceae</taxon>
        <taxon>Otoolea</taxon>
    </lineage>
</organism>
<dbReference type="EC" id="2.7.8.-" evidence="3"/>
<dbReference type="Proteomes" id="UP001300871">
    <property type="component" value="Unassembled WGS sequence"/>
</dbReference>
<dbReference type="GO" id="GO:0032049">
    <property type="term" value="P:cardiolipin biosynthetic process"/>
    <property type="evidence" value="ECO:0007669"/>
    <property type="project" value="UniProtKB-ARBA"/>
</dbReference>
<evidence type="ECO:0000313" key="3">
    <source>
        <dbReference type="EMBL" id="VYU48450.1"/>
    </source>
</evidence>
<sequence length="480" mass="54876">MKHKNKKRLWLLPVLILLYLAVGAVFPFLNYKEVKEGTGLLPELASMVDGKQDAFVDRAMILETNLSAWEERLRLINQAEERIILSTFDMRDGESTKDLLALILEKADQGVKVQIMVDGFSGLVRMTGRSLFHAVSSHPNIEIRHYNPINLLKPWKTQGRMHDKYVIVDDIGYILGGRNSFDYFIGDYDTEHGSLDREVLVYNSAHGTNDGLSSSLYQVENYFQGVWNLEVTKPFADSEKLEDRKSVAEKREMLRNRMNSLRKDNPELFARPDYEKQTYETEGICLVTNPTGIYAKEPEVFYQLTQLMKAAGKETEIHTPYLVCNTYMEKRLKEVKEAVPDMKIVLNSVENGDNFFASSDYLRRKKDLTALEIPLYEYDGGISTHGKSFTLGDDIAAVGSYNFDLRSTYLDTELMLVIKSEGLTRELKGHFDAIREDCRRVVNASEYDTPSHIKVAEIPGWKKLAMKITGIVMAPFRFLV</sequence>
<keyword evidence="3" id="KW-0808">Transferase</keyword>
<evidence type="ECO:0000313" key="2">
    <source>
        <dbReference type="EMBL" id="MDB2001945.1"/>
    </source>
</evidence>
<dbReference type="PANTHER" id="PTHR21248">
    <property type="entry name" value="CARDIOLIPIN SYNTHASE"/>
    <property type="match status" value="1"/>
</dbReference>
<reference evidence="2" key="2">
    <citation type="submission" date="2023-01" db="EMBL/GenBank/DDBJ databases">
        <title>Human gut microbiome strain richness.</title>
        <authorList>
            <person name="Chen-Liaw A."/>
        </authorList>
    </citation>
    <scope>NUCLEOTIDE SEQUENCE</scope>
    <source>
        <strain evidence="2">B1_m1001713B170214d0_201011</strain>
    </source>
</reference>
<dbReference type="CDD" id="cd09113">
    <property type="entry name" value="PLDc_ymdC_like_2"/>
    <property type="match status" value="1"/>
</dbReference>
<dbReference type="EMBL" id="CACRUA010000028">
    <property type="protein sequence ID" value="VYU48450.1"/>
    <property type="molecule type" value="Genomic_DNA"/>
</dbReference>
<dbReference type="PROSITE" id="PS50035">
    <property type="entry name" value="PLD"/>
    <property type="match status" value="1"/>
</dbReference>
<accession>A0A6N3F8W7</accession>
<dbReference type="InterPro" id="IPR025202">
    <property type="entry name" value="PLD-like_dom"/>
</dbReference>
<dbReference type="PANTHER" id="PTHR21248:SF12">
    <property type="entry name" value="CARDIOLIPIN SYNTHASE C"/>
    <property type="match status" value="1"/>
</dbReference>
<name>A0A6N3F8W7_CLOSY</name>
<protein>
    <submittedName>
        <fullName evidence="3">Cardiolipin synthase</fullName>
        <ecNumber evidence="3">2.7.8.-</ecNumber>
    </submittedName>
    <submittedName>
        <fullName evidence="2">Phospholipase D family protein</fullName>
    </submittedName>
</protein>